<keyword evidence="1" id="KW-0614">Plasmid</keyword>
<dbReference type="RefSeq" id="WP_215507645.1">
    <property type="nucleotide sequence ID" value="NZ_CP076365.1"/>
</dbReference>
<organism evidence="1 2">
    <name type="scientific">Gemmobacter fulvus</name>
    <dbReference type="NCBI Taxonomy" id="2840474"/>
    <lineage>
        <taxon>Bacteria</taxon>
        <taxon>Pseudomonadati</taxon>
        <taxon>Pseudomonadota</taxon>
        <taxon>Alphaproteobacteria</taxon>
        <taxon>Rhodobacterales</taxon>
        <taxon>Paracoccaceae</taxon>
        <taxon>Gemmobacter</taxon>
    </lineage>
</organism>
<protein>
    <submittedName>
        <fullName evidence="1">Uncharacterized protein</fullName>
    </submittedName>
</protein>
<evidence type="ECO:0000313" key="1">
    <source>
        <dbReference type="EMBL" id="QWK93010.1"/>
    </source>
</evidence>
<dbReference type="Proteomes" id="UP000679352">
    <property type="component" value="Plasmid p4"/>
</dbReference>
<dbReference type="EMBL" id="CP076365">
    <property type="protein sequence ID" value="QWK93010.1"/>
    <property type="molecule type" value="Genomic_DNA"/>
</dbReference>
<gene>
    <name evidence="1" type="ORF">KM031_21535</name>
</gene>
<evidence type="ECO:0000313" key="2">
    <source>
        <dbReference type="Proteomes" id="UP000679352"/>
    </source>
</evidence>
<proteinExistence type="predicted"/>
<geneLocation type="plasmid" evidence="1 2">
    <name>p4</name>
</geneLocation>
<dbReference type="AlphaFoldDB" id="A0A975PB01"/>
<dbReference type="KEGG" id="gfu:KM031_21535"/>
<accession>A0A975PB01</accession>
<reference evidence="1" key="1">
    <citation type="submission" date="2021-06" db="EMBL/GenBank/DDBJ databases">
        <authorList>
            <person name="Lee C.-S."/>
            <person name="Jin L."/>
        </authorList>
    </citation>
    <scope>NUCLEOTIDE SEQUENCE</scope>
    <source>
        <strain evidence="1">Con5</strain>
        <plasmid evidence="1">p4</plasmid>
    </source>
</reference>
<name>A0A975PB01_9RHOB</name>
<keyword evidence="2" id="KW-1185">Reference proteome</keyword>
<sequence>MYSWEFSERYPVLTDKQADRIVVAHGFTPQAVKAELGAAYTKCETLLAWLGY</sequence>